<evidence type="ECO:0000313" key="2">
    <source>
        <dbReference type="Proteomes" id="UP000282184"/>
    </source>
</evidence>
<dbReference type="EMBL" id="RXOF01000007">
    <property type="protein sequence ID" value="RTQ49172.1"/>
    <property type="molecule type" value="Genomic_DNA"/>
</dbReference>
<dbReference type="InterPro" id="IPR011050">
    <property type="entry name" value="Pectin_lyase_fold/virulence"/>
</dbReference>
<accession>A0A3S0IMT0</accession>
<dbReference type="AlphaFoldDB" id="A0A3S0IMT0"/>
<proteinExistence type="predicted"/>
<dbReference type="SUPFAM" id="SSF51126">
    <property type="entry name" value="Pectin lyase-like"/>
    <property type="match status" value="1"/>
</dbReference>
<dbReference type="OrthoDB" id="9813261at2"/>
<name>A0A3S0IMT0_9BACT</name>
<comment type="caution">
    <text evidence="1">The sequence shown here is derived from an EMBL/GenBank/DDBJ whole genome shotgun (WGS) entry which is preliminary data.</text>
</comment>
<gene>
    <name evidence="1" type="ORF">EJV47_13570</name>
</gene>
<dbReference type="InterPro" id="IPR012334">
    <property type="entry name" value="Pectin_lyas_fold"/>
</dbReference>
<dbReference type="Gene3D" id="2.160.20.10">
    <property type="entry name" value="Single-stranded right-handed beta-helix, Pectin lyase-like"/>
    <property type="match status" value="1"/>
</dbReference>
<organism evidence="1 2">
    <name type="scientific">Hymenobacter gummosus</name>
    <dbReference type="NCBI Taxonomy" id="1776032"/>
    <lineage>
        <taxon>Bacteria</taxon>
        <taxon>Pseudomonadati</taxon>
        <taxon>Bacteroidota</taxon>
        <taxon>Cytophagia</taxon>
        <taxon>Cytophagales</taxon>
        <taxon>Hymenobacteraceae</taxon>
        <taxon>Hymenobacter</taxon>
    </lineage>
</organism>
<dbReference type="Proteomes" id="UP000282184">
    <property type="component" value="Unassembled WGS sequence"/>
</dbReference>
<evidence type="ECO:0000313" key="1">
    <source>
        <dbReference type="EMBL" id="RTQ49172.1"/>
    </source>
</evidence>
<sequence>MLAGWLGSMRATAQVAQPVSVHNGPCSFAGMTVLGSTTSVTTISGGATFSGTYHVVGELLLENGYFNVKPGTVFYIDGYGRTSPVRRVTGLRIRLGKNATLHAEEAIFRAACNVMWSGIVLDPDEPGQVLELEESVVAHAYTGVYIPPSSELSHYEINNTGFYYNYYHLFDEGKHDGAGPNPCLLQSNLLYSEAQYMLGPFNTYVNTTPATWFYNYEAIHLNPQCPLDLQDDVVIHNNRIVNSIYGIVNNVANCGDFQMDGNTLENMRVAGYWLDDTKGSYVLGNVLLDAGRYATQQVSATAPAYGALIRLQSSQNFLLTVTGSNGQDTTSTRSQTGILIEDLAAELSENALQDLTYGISLRGTSSGTQSVNSNVITNCANGFRILPNSSLSTNFQLQCNTIAPPALSGMRGIWVQSNAFLPTKGTVSVPAGNKFVPASGGSFSHVENDGSNGSFVYYRYNSGDEAVPGISGGTSGTVSNMGITPNSTNNCNARGFSPLVGVNRGTGTLSSYVVALMDTVRRRAAPAYRLRQYAGEIAQAHLALNLTAALEAYALSLPAANAEAYNQLTLTLLRYYTYEGQNQTGAARLRNHLLSNGAANADCRAWASYLAVTSSLQHVRPQPGERLAAADSAALHQVALTATGAAEPAATLLRYYCPGVSLMPASERAMPAAVISRLHQAAAPGSIRELFPNPASRQVRVYYELGALAEGAELRLSSLLTGKVVFRQTTQAGQREAVLDLKTLPAGQYACALVVAGRPVDVQRLQVVNE</sequence>
<protein>
    <submittedName>
        <fullName evidence="1">Uncharacterized protein</fullName>
    </submittedName>
</protein>
<keyword evidence="2" id="KW-1185">Reference proteome</keyword>
<reference evidence="1 2" key="1">
    <citation type="submission" date="2018-12" db="EMBL/GenBank/DDBJ databases">
        <title>Hymenobacter gummosus sp. nov., isolated from a spring.</title>
        <authorList>
            <person name="Nie L."/>
        </authorList>
    </citation>
    <scope>NUCLEOTIDE SEQUENCE [LARGE SCALE GENOMIC DNA]</scope>
    <source>
        <strain evidence="1 2">KCTC 52166</strain>
    </source>
</reference>